<dbReference type="AlphaFoldDB" id="A0A1F2WFC7"/>
<accession>A0A1F2WFC7</accession>
<dbReference type="Proteomes" id="UP000177876">
    <property type="component" value="Unassembled WGS sequence"/>
</dbReference>
<proteinExistence type="predicted"/>
<comment type="caution">
    <text evidence="2">The sequence shown here is derived from an EMBL/GenBank/DDBJ whole genome shotgun (WGS) entry which is preliminary data.</text>
</comment>
<dbReference type="Gene3D" id="2.50.20.20">
    <property type="match status" value="1"/>
</dbReference>
<organism evidence="2 3">
    <name type="scientific">Candidatus Solincola sediminis</name>
    <dbReference type="NCBI Taxonomy" id="1797199"/>
    <lineage>
        <taxon>Bacteria</taxon>
        <taxon>Bacillati</taxon>
        <taxon>Actinomycetota</taxon>
        <taxon>Candidatus Geothermincolia</taxon>
        <taxon>Candidatus Geothermincolales</taxon>
        <taxon>Candidatus Geothermincolaceae</taxon>
        <taxon>Candidatus Solincola</taxon>
    </lineage>
</organism>
<evidence type="ECO:0000313" key="2">
    <source>
        <dbReference type="EMBL" id="OFW55556.1"/>
    </source>
</evidence>
<protein>
    <submittedName>
        <fullName evidence="2">Uncharacterized protein</fullName>
    </submittedName>
</protein>
<sequence length="288" mass="32899">MRKRYLAAIIMLPCFVLVVSLLITACGGSGREGLPKRQLPDSATPEKIMLEGLNATDAATSLHFDFNYSVMVPPTGQQTYTSEIKFEGNGDFDSKSGNATGYMNWLSFETEINWVIFENKYYFQVADQEWYELPAGSQLGVPSISEISRSTSEYMDNFEKINRLEDETVNQRDCYHIVLVPNYEKIMSNEQFLESIKGEAVQSNEETLENIDELKQDLENASVNYEYWIDKEYLVLRRLLTNVEMVHTGDAENPSYTAKLINEIDFPSYNIKIEVAPPQTSMLYQESS</sequence>
<evidence type="ECO:0000313" key="3">
    <source>
        <dbReference type="Proteomes" id="UP000177876"/>
    </source>
</evidence>
<keyword evidence="1" id="KW-0175">Coiled coil</keyword>
<evidence type="ECO:0000256" key="1">
    <source>
        <dbReference type="SAM" id="Coils"/>
    </source>
</evidence>
<dbReference type="EMBL" id="MELK01000053">
    <property type="protein sequence ID" value="OFW55556.1"/>
    <property type="molecule type" value="Genomic_DNA"/>
</dbReference>
<name>A0A1F2WFC7_9ACTN</name>
<gene>
    <name evidence="2" type="ORF">A2Y75_09605</name>
</gene>
<dbReference type="STRING" id="1797197.A2Y75_09605"/>
<feature type="coiled-coil region" evidence="1">
    <location>
        <begin position="197"/>
        <end position="231"/>
    </location>
</feature>
<reference evidence="2 3" key="1">
    <citation type="journal article" date="2016" name="Nat. Commun.">
        <title>Thousands of microbial genomes shed light on interconnected biogeochemical processes in an aquifer system.</title>
        <authorList>
            <person name="Anantharaman K."/>
            <person name="Brown C.T."/>
            <person name="Hug L.A."/>
            <person name="Sharon I."/>
            <person name="Castelle C.J."/>
            <person name="Probst A.J."/>
            <person name="Thomas B.C."/>
            <person name="Singh A."/>
            <person name="Wilkins M.J."/>
            <person name="Karaoz U."/>
            <person name="Brodie E.L."/>
            <person name="Williams K.H."/>
            <person name="Hubbard S.S."/>
            <person name="Banfield J.F."/>
        </authorList>
    </citation>
    <scope>NUCLEOTIDE SEQUENCE [LARGE SCALE GENOMIC DNA]</scope>
</reference>
<dbReference type="PROSITE" id="PS51257">
    <property type="entry name" value="PROKAR_LIPOPROTEIN"/>
    <property type="match status" value="1"/>
</dbReference>